<dbReference type="AlphaFoldDB" id="A0A094QAI9"/>
<comment type="caution">
    <text evidence="1">The sequence shown here is derived from an EMBL/GenBank/DDBJ whole genome shotgun (WGS) entry which is preliminary data.</text>
</comment>
<dbReference type="InterPro" id="IPR029063">
    <property type="entry name" value="SAM-dependent_MTases_sf"/>
</dbReference>
<dbReference type="Pfam" id="PF13578">
    <property type="entry name" value="Methyltransf_24"/>
    <property type="match status" value="1"/>
</dbReference>
<dbReference type="SUPFAM" id="SSF53335">
    <property type="entry name" value="S-adenosyl-L-methionine-dependent methyltransferases"/>
    <property type="match status" value="1"/>
</dbReference>
<accession>A0A094QAI9</accession>
<evidence type="ECO:0008006" key="2">
    <source>
        <dbReference type="Google" id="ProtNLM"/>
    </source>
</evidence>
<protein>
    <recommendedName>
        <fullName evidence="2">Methyltransferase domain-containing protein</fullName>
    </recommendedName>
</protein>
<sequence length="255" mass="28066">MGMELAWIAAGVGLLVLAYLVRSLRALHRKINRNADRVSRELSGQTSRIKEEIGHAYHQVEALEQLLPTLKLKAPLPASRGWAASPDFLLALFHITQKVRPRLAVELGSGTSTLVLAKSGAKKIISLDHSVDFGTQTKEMLASHGVRGVDIRIHDLETYPQGYKWYAKSTFKELAKIDLLVIDGPPSSTNPDARYPALEHLIPLLSPKATIVLDDVFRDEERKLAEDILASLPGHTMKILAHEKGTAVIAPRLGK</sequence>
<reference evidence="1" key="1">
    <citation type="submission" date="2014-05" db="EMBL/GenBank/DDBJ databases">
        <title>Key roles for freshwater Actinobacteria revealed by deep metagenomic sequencing.</title>
        <authorList>
            <person name="Ghai R."/>
            <person name="Mizuno C.M."/>
            <person name="Picazo A."/>
            <person name="Camacho A."/>
            <person name="Rodriguez-Valera F."/>
        </authorList>
    </citation>
    <scope>NUCLEOTIDE SEQUENCE</scope>
</reference>
<dbReference type="Gene3D" id="3.40.50.150">
    <property type="entry name" value="Vaccinia Virus protein VP39"/>
    <property type="match status" value="1"/>
</dbReference>
<gene>
    <name evidence="1" type="ORF">GM50_1595</name>
</gene>
<evidence type="ECO:0000313" key="1">
    <source>
        <dbReference type="EMBL" id="KGA20402.1"/>
    </source>
</evidence>
<dbReference type="EMBL" id="JNSK01000003">
    <property type="protein sequence ID" value="KGA20402.1"/>
    <property type="molecule type" value="Genomic_DNA"/>
</dbReference>
<organism evidence="1">
    <name type="scientific">freshwater metagenome</name>
    <dbReference type="NCBI Taxonomy" id="449393"/>
    <lineage>
        <taxon>unclassified sequences</taxon>
        <taxon>metagenomes</taxon>
        <taxon>ecological metagenomes</taxon>
    </lineage>
</organism>
<name>A0A094QAI9_9ZZZZ</name>
<proteinExistence type="predicted"/>